<feature type="non-terminal residue" evidence="15">
    <location>
        <position position="1"/>
    </location>
</feature>
<dbReference type="InterPro" id="IPR016193">
    <property type="entry name" value="Cytidine_deaminase-like"/>
</dbReference>
<evidence type="ECO:0000313" key="16">
    <source>
        <dbReference type="Proteomes" id="UP000019141"/>
    </source>
</evidence>
<comment type="function">
    <text evidence="1">Converts 2,5-diamino-6-(ribosylamino)-4(3h)-pyrimidinone 5'-phosphate into 5-amino-6-(ribosylamino)-2,4(1h,3h)-pyrimidinedione 5'-phosphate.</text>
</comment>
<dbReference type="InterPro" id="IPR002125">
    <property type="entry name" value="CMP_dCMP_dom"/>
</dbReference>
<feature type="binding site" evidence="12">
    <location>
        <position position="148"/>
    </location>
    <ligand>
        <name>NADP(+)</name>
        <dbReference type="ChEBI" id="CHEBI:58349"/>
    </ligand>
</feature>
<comment type="similarity">
    <text evidence="5">In the C-terminal section; belongs to the HTP reductase family.</text>
</comment>
<evidence type="ECO:0000256" key="4">
    <source>
        <dbReference type="ARBA" id="ARBA00005259"/>
    </source>
</evidence>
<name>W4LQ54_ENTF1</name>
<evidence type="ECO:0000256" key="6">
    <source>
        <dbReference type="ARBA" id="ARBA00012766"/>
    </source>
</evidence>
<evidence type="ECO:0000256" key="13">
    <source>
        <dbReference type="PIRSR" id="PIRSR006769-3"/>
    </source>
</evidence>
<dbReference type="EC" id="3.5.4.26" evidence="6"/>
<comment type="pathway">
    <text evidence="2">Cofactor biosynthesis; riboflavin biosynthesis; 5-amino-6-(D-ribitylamino)uracil from GTP: step 2/4.</text>
</comment>
<evidence type="ECO:0000256" key="5">
    <source>
        <dbReference type="ARBA" id="ARBA00007417"/>
    </source>
</evidence>
<sequence length="328" mass="34659">ANALREAGSEARGATLYVTLEPCCHTGKTPPCADAVLQAGVERVVIALGDPNPKVAGGGLARLRAAGVDVTLGICEAEARQLNETFLHYIQTQRPFVTLKCAVTLDGKIATRTGASRWITGAPAREQVHRMRHAADALLVGLGTALQDDPQLTTRLPSGDGVNPLRIVVDSKLRLPVSSQLAVVAPDCRTLVATGERAPVEKQRQLEDQGVEILRLPSYADGRVDMEALLIALGARGIADLLVEGGATLSATLLQRRLVDKVTVFVAPKMIGGDGISVVAAFGAETMSDALQFYGMTSQSVGEDVMLEAYLKPLEPLSEHAQGRAEEA</sequence>
<dbReference type="SUPFAM" id="SSF53927">
    <property type="entry name" value="Cytidine deaminase-like"/>
    <property type="match status" value="1"/>
</dbReference>
<feature type="binding site" evidence="12">
    <location>
        <position position="144"/>
    </location>
    <ligand>
        <name>NADP(+)</name>
        <dbReference type="ChEBI" id="CHEBI:58349"/>
    </ligand>
</feature>
<dbReference type="PANTHER" id="PTHR38011:SF7">
    <property type="entry name" value="2,5-DIAMINO-6-RIBOSYLAMINO-4(3H)-PYRIMIDINONE 5'-PHOSPHATE REDUCTASE"/>
    <property type="match status" value="1"/>
</dbReference>
<feature type="binding site" evidence="12">
    <location>
        <position position="132"/>
    </location>
    <ligand>
        <name>substrate</name>
    </ligand>
</feature>
<evidence type="ECO:0000256" key="8">
    <source>
        <dbReference type="ARBA" id="ARBA00019930"/>
    </source>
</evidence>
<evidence type="ECO:0000256" key="11">
    <source>
        <dbReference type="ARBA" id="ARBA00023268"/>
    </source>
</evidence>
<dbReference type="GO" id="GO:0008835">
    <property type="term" value="F:diaminohydroxyphosphoribosylaminopyrimidine deaminase activity"/>
    <property type="evidence" value="ECO:0007669"/>
    <property type="project" value="UniProtKB-EC"/>
</dbReference>
<feature type="binding site" evidence="12">
    <location>
        <position position="116"/>
    </location>
    <ligand>
        <name>substrate</name>
    </ligand>
</feature>
<feature type="binding site" evidence="12">
    <location>
        <position position="152"/>
    </location>
    <ligand>
        <name>substrate</name>
    </ligand>
</feature>
<dbReference type="PATRIC" id="fig|1429438.4.peg.2707"/>
<dbReference type="Gene3D" id="3.40.140.10">
    <property type="entry name" value="Cytidine Deaminase, domain 2"/>
    <property type="match status" value="1"/>
</dbReference>
<keyword evidence="13" id="KW-0479">Metal-binding</keyword>
<dbReference type="EC" id="1.1.1.193" evidence="7"/>
<feature type="binding site" evidence="12">
    <location>
        <position position="244"/>
    </location>
    <ligand>
        <name>substrate</name>
    </ligand>
</feature>
<gene>
    <name evidence="15" type="ORF">ETSY1_13545</name>
</gene>
<feature type="binding site" evidence="13">
    <location>
        <position position="32"/>
    </location>
    <ligand>
        <name>Zn(2+)</name>
        <dbReference type="ChEBI" id="CHEBI:29105"/>
        <note>catalytic</note>
    </ligand>
</feature>
<keyword evidence="16" id="KW-1185">Reference proteome</keyword>
<dbReference type="SUPFAM" id="SSF53597">
    <property type="entry name" value="Dihydrofolate reductase-like"/>
    <property type="match status" value="1"/>
</dbReference>
<dbReference type="Proteomes" id="UP000019141">
    <property type="component" value="Unassembled WGS sequence"/>
</dbReference>
<protein>
    <recommendedName>
        <fullName evidence="8">Riboflavin biosynthesis protein RibD</fullName>
        <ecNumber evidence="7">1.1.1.193</ecNumber>
        <ecNumber evidence="6">3.5.4.26</ecNumber>
    </recommendedName>
</protein>
<dbReference type="PANTHER" id="PTHR38011">
    <property type="entry name" value="DIHYDROFOLATE REDUCTASE FAMILY PROTEIN (AFU_ORTHOLOGUE AFUA_8G06820)"/>
    <property type="match status" value="1"/>
</dbReference>
<dbReference type="Gene3D" id="3.40.430.10">
    <property type="entry name" value="Dihydrofolate Reductase, subunit A"/>
    <property type="match status" value="1"/>
</dbReference>
<evidence type="ECO:0000256" key="9">
    <source>
        <dbReference type="ARBA" id="ARBA00022857"/>
    </source>
</evidence>
<comment type="similarity">
    <text evidence="4">In the N-terminal section; belongs to the cytidine and deoxycytidylate deaminase family.</text>
</comment>
<evidence type="ECO:0000256" key="1">
    <source>
        <dbReference type="ARBA" id="ARBA00002151"/>
    </source>
</evidence>
<dbReference type="Pfam" id="PF00383">
    <property type="entry name" value="dCMP_cyt_deam_1"/>
    <property type="match status" value="1"/>
</dbReference>
<evidence type="ECO:0000256" key="7">
    <source>
        <dbReference type="ARBA" id="ARBA00013173"/>
    </source>
</evidence>
<feature type="binding site" evidence="12">
    <location>
        <position position="102"/>
    </location>
    <ligand>
        <name>NADP(+)</name>
        <dbReference type="ChEBI" id="CHEBI:58349"/>
    </ligand>
</feature>
<feature type="domain" description="CMP/dCMP-type deaminase" evidence="14">
    <location>
        <begin position="1"/>
        <end position="71"/>
    </location>
</feature>
<dbReference type="EMBL" id="AZHW01000398">
    <property type="protein sequence ID" value="ETW99845.1"/>
    <property type="molecule type" value="Genomic_DNA"/>
</dbReference>
<dbReference type="NCBIfam" id="TIGR00227">
    <property type="entry name" value="ribD_Cterm"/>
    <property type="match status" value="1"/>
</dbReference>
<evidence type="ECO:0000256" key="3">
    <source>
        <dbReference type="ARBA" id="ARBA00004910"/>
    </source>
</evidence>
<keyword evidence="13" id="KW-0862">Zinc</keyword>
<dbReference type="GO" id="GO:0008703">
    <property type="term" value="F:5-amino-6-(5-phosphoribosylamino)uracil reductase activity"/>
    <property type="evidence" value="ECO:0007669"/>
    <property type="project" value="UniProtKB-EC"/>
</dbReference>
<dbReference type="InterPro" id="IPR011549">
    <property type="entry name" value="RibD_C"/>
</dbReference>
<keyword evidence="11" id="KW-0511">Multifunctional enzyme</keyword>
<dbReference type="InterPro" id="IPR004794">
    <property type="entry name" value="Eubact_RibD"/>
</dbReference>
<comment type="caution">
    <text evidence="15">The sequence shown here is derived from an EMBL/GenBank/DDBJ whole genome shotgun (WGS) entry which is preliminary data.</text>
</comment>
<dbReference type="PROSITE" id="PS51747">
    <property type="entry name" value="CYT_DCMP_DEAMINASES_2"/>
    <property type="match status" value="1"/>
</dbReference>
<proteinExistence type="inferred from homology"/>
<feature type="binding site" evidence="12">
    <location>
        <position position="171"/>
    </location>
    <ligand>
        <name>NADP(+)</name>
        <dbReference type="ChEBI" id="CHEBI:58349"/>
    </ligand>
</feature>
<feature type="binding site" evidence="13">
    <location>
        <position position="23"/>
    </location>
    <ligand>
        <name>Zn(2+)</name>
        <dbReference type="ChEBI" id="CHEBI:29105"/>
        <note>catalytic</note>
    </ligand>
</feature>
<comment type="cofactor">
    <cofactor evidence="13">
        <name>Zn(2+)</name>
        <dbReference type="ChEBI" id="CHEBI:29105"/>
    </cofactor>
    <text evidence="13">Binds 1 zinc ion.</text>
</comment>
<keyword evidence="10" id="KW-0560">Oxidoreductase</keyword>
<evidence type="ECO:0000259" key="14">
    <source>
        <dbReference type="PROSITE" id="PS51747"/>
    </source>
</evidence>
<evidence type="ECO:0000256" key="10">
    <source>
        <dbReference type="ARBA" id="ARBA00023002"/>
    </source>
</evidence>
<dbReference type="AlphaFoldDB" id="W4LQ54"/>
<dbReference type="InterPro" id="IPR024072">
    <property type="entry name" value="DHFR-like_dom_sf"/>
</dbReference>
<dbReference type="NCBIfam" id="TIGR00326">
    <property type="entry name" value="eubact_ribD"/>
    <property type="match status" value="1"/>
</dbReference>
<evidence type="ECO:0000256" key="12">
    <source>
        <dbReference type="PIRSR" id="PIRSR006769-2"/>
    </source>
</evidence>
<evidence type="ECO:0000313" key="15">
    <source>
        <dbReference type="EMBL" id="ETW99845.1"/>
    </source>
</evidence>
<dbReference type="InterPro" id="IPR002734">
    <property type="entry name" value="RibDG_C"/>
</dbReference>
<reference evidence="15 16" key="1">
    <citation type="journal article" date="2014" name="Nature">
        <title>An environmental bacterial taxon with a large and distinct metabolic repertoire.</title>
        <authorList>
            <person name="Wilson M.C."/>
            <person name="Mori T."/>
            <person name="Ruckert C."/>
            <person name="Uria A.R."/>
            <person name="Helf M.J."/>
            <person name="Takada K."/>
            <person name="Gernert C."/>
            <person name="Steffens U.A."/>
            <person name="Heycke N."/>
            <person name="Schmitt S."/>
            <person name="Rinke C."/>
            <person name="Helfrich E.J."/>
            <person name="Brachmann A.O."/>
            <person name="Gurgui C."/>
            <person name="Wakimoto T."/>
            <person name="Kracht M."/>
            <person name="Crusemann M."/>
            <person name="Hentschel U."/>
            <person name="Abe I."/>
            <person name="Matsunaga S."/>
            <person name="Kalinowski J."/>
            <person name="Takeyama H."/>
            <person name="Piel J."/>
        </authorList>
    </citation>
    <scope>NUCLEOTIDE SEQUENCE [LARGE SCALE GENOMIC DNA]</scope>
    <source>
        <strain evidence="16">TSY1</strain>
    </source>
</reference>
<dbReference type="InterPro" id="IPR050765">
    <property type="entry name" value="Riboflavin_Biosynth_HTPR"/>
</dbReference>
<dbReference type="UniPathway" id="UPA00275">
    <property type="reaction ID" value="UER00401"/>
</dbReference>
<dbReference type="GO" id="GO:0046872">
    <property type="term" value="F:metal ion binding"/>
    <property type="evidence" value="ECO:0007669"/>
    <property type="project" value="UniProtKB-KW"/>
</dbReference>
<comment type="pathway">
    <text evidence="3">Cofactor biosynthesis; riboflavin biosynthesis; 5-amino-6-(D-ribitylamino)uracil from GTP: step 3/4.</text>
</comment>
<evidence type="ECO:0000256" key="2">
    <source>
        <dbReference type="ARBA" id="ARBA00004882"/>
    </source>
</evidence>
<feature type="binding site" evidence="12">
    <location>
        <position position="155"/>
    </location>
    <ligand>
        <name>substrate</name>
    </ligand>
</feature>
<dbReference type="Pfam" id="PF01872">
    <property type="entry name" value="RibD_C"/>
    <property type="match status" value="1"/>
</dbReference>
<dbReference type="HOGENOM" id="CLU_845953_0_0_7"/>
<accession>W4LQ54</accession>
<dbReference type="GO" id="GO:0050661">
    <property type="term" value="F:NADP binding"/>
    <property type="evidence" value="ECO:0007669"/>
    <property type="project" value="InterPro"/>
</dbReference>
<organism evidence="15 16">
    <name type="scientific">Entotheonella factor</name>
    <dbReference type="NCBI Taxonomy" id="1429438"/>
    <lineage>
        <taxon>Bacteria</taxon>
        <taxon>Pseudomonadati</taxon>
        <taxon>Nitrospinota/Tectimicrobiota group</taxon>
        <taxon>Candidatus Tectimicrobiota</taxon>
        <taxon>Candidatus Entotheonellia</taxon>
        <taxon>Candidatus Entotheonellales</taxon>
        <taxon>Candidatus Entotheonellaceae</taxon>
        <taxon>Candidatus Entotheonella</taxon>
    </lineage>
</organism>
<keyword evidence="9 12" id="KW-0521">NADP</keyword>
<dbReference type="GO" id="GO:0009231">
    <property type="term" value="P:riboflavin biosynthetic process"/>
    <property type="evidence" value="ECO:0007669"/>
    <property type="project" value="UniProtKB-UniPathway"/>
</dbReference>
<feature type="binding site" evidence="12">
    <location>
        <position position="118"/>
    </location>
    <ligand>
        <name>NADP(+)</name>
        <dbReference type="ChEBI" id="CHEBI:58349"/>
    </ligand>
</feature>
<dbReference type="PIRSF" id="PIRSF006769">
    <property type="entry name" value="RibD"/>
    <property type="match status" value="1"/>
</dbReference>